<organism evidence="2 3">
    <name type="scientific">Planococcus halocryophilus</name>
    <dbReference type="NCBI Taxonomy" id="1215089"/>
    <lineage>
        <taxon>Bacteria</taxon>
        <taxon>Bacillati</taxon>
        <taxon>Bacillota</taxon>
        <taxon>Bacilli</taxon>
        <taxon>Bacillales</taxon>
        <taxon>Caryophanaceae</taxon>
        <taxon>Planococcus</taxon>
    </lineage>
</organism>
<sequence length="105" mass="12370">MKLIESIDPIIMQLVIVPIFVIGIGIWLALLSKKVYIGPITTIILTLSYNYWYFTSFFPDSELSFTMISSWCIIFPLISLYLSWFILMQLQSIKDFFQIEPREFD</sequence>
<gene>
    <name evidence="2" type="ORF">BBI08_04765</name>
</gene>
<accession>A0A1C7DPI3</accession>
<reference evidence="3" key="2">
    <citation type="submission" date="2016-10" db="EMBL/GenBank/DDBJ databases">
        <authorList>
            <person name="See-Too W.S."/>
        </authorList>
    </citation>
    <scope>NUCLEOTIDE SEQUENCE [LARGE SCALE GENOMIC DNA]</scope>
    <source>
        <strain evidence="3">DSM 24743</strain>
    </source>
</reference>
<dbReference type="EMBL" id="CP016537">
    <property type="protein sequence ID" value="ANU13191.1"/>
    <property type="molecule type" value="Genomic_DNA"/>
</dbReference>
<evidence type="ECO:0000313" key="2">
    <source>
        <dbReference type="EMBL" id="ANU13191.1"/>
    </source>
</evidence>
<dbReference type="KEGG" id="phc:BBI08_04765"/>
<protein>
    <submittedName>
        <fullName evidence="2">Uncharacterized protein</fullName>
    </submittedName>
</protein>
<keyword evidence="1" id="KW-1133">Transmembrane helix</keyword>
<evidence type="ECO:0000313" key="3">
    <source>
        <dbReference type="Proteomes" id="UP000092687"/>
    </source>
</evidence>
<feature type="transmembrane region" description="Helical" evidence="1">
    <location>
        <begin position="65"/>
        <end position="87"/>
    </location>
</feature>
<keyword evidence="3" id="KW-1185">Reference proteome</keyword>
<evidence type="ECO:0000256" key="1">
    <source>
        <dbReference type="SAM" id="Phobius"/>
    </source>
</evidence>
<proteinExistence type="predicted"/>
<dbReference type="OrthoDB" id="2936781at2"/>
<feature type="transmembrane region" description="Helical" evidence="1">
    <location>
        <begin position="35"/>
        <end position="53"/>
    </location>
</feature>
<reference evidence="3" key="1">
    <citation type="submission" date="2016-07" db="EMBL/GenBank/DDBJ databases">
        <authorList>
            <person name="See-Too W.S."/>
        </authorList>
    </citation>
    <scope>NUCLEOTIDE SEQUENCE [LARGE SCALE GENOMIC DNA]</scope>
    <source>
        <strain evidence="3">DSM 24743</strain>
    </source>
</reference>
<dbReference type="AlphaFoldDB" id="A0A1C7DPI3"/>
<keyword evidence="1" id="KW-0812">Transmembrane</keyword>
<keyword evidence="1" id="KW-0472">Membrane</keyword>
<dbReference type="RefSeq" id="WP_040850780.1">
    <property type="nucleotide sequence ID" value="NZ_CP016537.2"/>
</dbReference>
<name>A0A1C7DPI3_9BACL</name>
<feature type="transmembrane region" description="Helical" evidence="1">
    <location>
        <begin position="6"/>
        <end position="28"/>
    </location>
</feature>
<dbReference type="Proteomes" id="UP000092687">
    <property type="component" value="Chromosome"/>
</dbReference>